<dbReference type="KEGG" id="raq:Rahaq2_4830"/>
<reference evidence="11 12" key="1">
    <citation type="journal article" date="2012" name="J. Bacteriol.">
        <title>Complete Genome Sequence of Rahnella aquatilis CIP 78.65.</title>
        <authorList>
            <person name="Martinez R.J."/>
            <person name="Bruce D."/>
            <person name="Detter C."/>
            <person name="Goodwin L.A."/>
            <person name="Han J."/>
            <person name="Han C.S."/>
            <person name="Held B."/>
            <person name="Land M.L."/>
            <person name="Mikhailova N."/>
            <person name="Nolan M."/>
            <person name="Pennacchio L."/>
            <person name="Pitluck S."/>
            <person name="Tapia R."/>
            <person name="Woyke T."/>
            <person name="Sobecky P.A."/>
        </authorList>
    </citation>
    <scope>NUCLEOTIDE SEQUENCE [LARGE SCALE GENOMIC DNA]</scope>
    <source>
        <strain evidence="12">ATCC 33071 / DSM 4594 / JCM 1683 / NBRC 105701 / NCIMB 13365 / CIP 78.65</strain>
        <plasmid evidence="11">pRahaq201</plasmid>
    </source>
</reference>
<dbReference type="HOGENOM" id="CLU_036879_0_1_6"/>
<feature type="compositionally biased region" description="Basic residues" evidence="9">
    <location>
        <begin position="1"/>
        <end position="10"/>
    </location>
</feature>
<evidence type="ECO:0000259" key="10">
    <source>
        <dbReference type="PROSITE" id="PS50928"/>
    </source>
</evidence>
<organism evidence="11 12">
    <name type="scientific">Rahnella aquatilis (strain ATCC 33071 / DSM 4594 / JCM 1683 / NBRC 105701 / NCIMB 13365 / CIP 78.65)</name>
    <dbReference type="NCBI Taxonomy" id="745277"/>
    <lineage>
        <taxon>Bacteria</taxon>
        <taxon>Pseudomonadati</taxon>
        <taxon>Pseudomonadota</taxon>
        <taxon>Gammaproteobacteria</taxon>
        <taxon>Enterobacterales</taxon>
        <taxon>Yersiniaceae</taxon>
        <taxon>Rahnella</taxon>
    </lineage>
</organism>
<protein>
    <submittedName>
        <fullName evidence="11">ABC-type dipeptide/oligopeptide/nickel transport system, permease component</fullName>
    </submittedName>
</protein>
<name>H2J1V2_RAHAC</name>
<reference evidence="12" key="2">
    <citation type="submission" date="2012-01" db="EMBL/GenBank/DDBJ databases">
        <title>Complete sequence of plasmid 1 of Rahnella aquatilis CIP 78.65.</title>
        <authorList>
            <person name="Lucas S."/>
            <person name="Han J."/>
            <person name="Lapidus A."/>
            <person name="Cheng J.-F."/>
            <person name="Goodwin L."/>
            <person name="Pitluck S."/>
            <person name="Peters L."/>
            <person name="Ovchinnikova G."/>
            <person name="Held B."/>
            <person name="Detter J.C."/>
            <person name="Han C."/>
            <person name="Tapia R."/>
            <person name="Land M."/>
            <person name="Hauser L."/>
            <person name="Kyrpides N."/>
            <person name="Ivanova N."/>
            <person name="Pagani I."/>
            <person name="Sobecky P."/>
            <person name="Martinez R."/>
            <person name="Woyke T."/>
        </authorList>
    </citation>
    <scope>NUCLEOTIDE SEQUENCE [LARGE SCALE GENOMIC DNA]</scope>
    <source>
        <strain evidence="12">ATCC 33071 / DSM 4594 / JCM 1683 / NBRC 105701 / NCIMB 13365 / CIP 78.65</strain>
        <plasmid evidence="12">pRahaq201</plasmid>
    </source>
</reference>
<proteinExistence type="inferred from homology"/>
<dbReference type="Pfam" id="PF19300">
    <property type="entry name" value="BPD_transp_1_N"/>
    <property type="match status" value="1"/>
</dbReference>
<dbReference type="Proteomes" id="UP000009010">
    <property type="component" value="Plasmid pRahaq201"/>
</dbReference>
<accession>H2J1V2</accession>
<sequence>MVTVRQRKSGLKAEPGKNMSDLSAQQKVTQRPAGRFSPHRSGLLSMVLVRLFYGVLVVLAVSMLIFAGVQLLPGNAATAILGQSATPDAIRELNLQLGLDKPAVSRYLSWLFGVLHGDFGTSFSTREAISGPLFTRLGNTLFLAGCTAAIAVPLALLIGFISVRYHGSVIDTLLNAITRATVALPEFFSGYLLILIFAITLAWAPSNSSITADMPLTAKLSAISLPCATLVLAILGHMSNMTRVALIAAQSSAYVDTALLKGLSPSRILWRHVLPNAVGPIINVVAINLAYLMVGVVIVENVFVYPGLGQYMVDSISKRDIPVMQDCALLLAGIYILLNLLADVMALVANPRLRHNR</sequence>
<keyword evidence="4" id="KW-0997">Cell inner membrane</keyword>
<evidence type="ECO:0000313" key="11">
    <source>
        <dbReference type="EMBL" id="AEX54549.1"/>
    </source>
</evidence>
<dbReference type="InterPro" id="IPR045621">
    <property type="entry name" value="BPD_transp_1_N"/>
</dbReference>
<comment type="similarity">
    <text evidence="8">Belongs to the binding-protein-dependent transport system permease family.</text>
</comment>
<keyword evidence="3" id="KW-1003">Cell membrane</keyword>
<evidence type="ECO:0000256" key="7">
    <source>
        <dbReference type="ARBA" id="ARBA00023136"/>
    </source>
</evidence>
<evidence type="ECO:0000256" key="9">
    <source>
        <dbReference type="SAM" id="MobiDB-lite"/>
    </source>
</evidence>
<dbReference type="Pfam" id="PF00528">
    <property type="entry name" value="BPD_transp_1"/>
    <property type="match status" value="1"/>
</dbReference>
<feature type="transmembrane region" description="Helical" evidence="8">
    <location>
        <begin position="281"/>
        <end position="308"/>
    </location>
</feature>
<keyword evidence="7 8" id="KW-0472">Membrane</keyword>
<dbReference type="PANTHER" id="PTHR43163">
    <property type="entry name" value="DIPEPTIDE TRANSPORT SYSTEM PERMEASE PROTEIN DPPB-RELATED"/>
    <property type="match status" value="1"/>
</dbReference>
<dbReference type="GO" id="GO:0055085">
    <property type="term" value="P:transmembrane transport"/>
    <property type="evidence" value="ECO:0007669"/>
    <property type="project" value="InterPro"/>
</dbReference>
<evidence type="ECO:0000256" key="4">
    <source>
        <dbReference type="ARBA" id="ARBA00022519"/>
    </source>
</evidence>
<keyword evidence="11" id="KW-0614">Plasmid</keyword>
<feature type="compositionally biased region" description="Polar residues" evidence="9">
    <location>
        <begin position="20"/>
        <end position="29"/>
    </location>
</feature>
<dbReference type="PATRIC" id="fig|745277.3.peg.4614"/>
<dbReference type="InterPro" id="IPR000515">
    <property type="entry name" value="MetI-like"/>
</dbReference>
<dbReference type="AlphaFoldDB" id="H2J1V2"/>
<dbReference type="Gene3D" id="1.10.3720.10">
    <property type="entry name" value="MetI-like"/>
    <property type="match status" value="1"/>
</dbReference>
<keyword evidence="5 8" id="KW-0812">Transmembrane</keyword>
<dbReference type="EMBL" id="CP003245">
    <property type="protein sequence ID" value="AEX54549.1"/>
    <property type="molecule type" value="Genomic_DNA"/>
</dbReference>
<keyword evidence="2 8" id="KW-0813">Transport</keyword>
<evidence type="ECO:0000256" key="3">
    <source>
        <dbReference type="ARBA" id="ARBA00022475"/>
    </source>
</evidence>
<gene>
    <name evidence="11" type="ordered locus">Rahaq2_4830</name>
</gene>
<geneLocation type="plasmid" evidence="11 12">
    <name>pRahaq201</name>
</geneLocation>
<evidence type="ECO:0000256" key="8">
    <source>
        <dbReference type="RuleBase" id="RU363032"/>
    </source>
</evidence>
<dbReference type="PROSITE" id="PS50928">
    <property type="entry name" value="ABC_TM1"/>
    <property type="match status" value="1"/>
</dbReference>
<keyword evidence="6 8" id="KW-1133">Transmembrane helix</keyword>
<feature type="transmembrane region" description="Helical" evidence="8">
    <location>
        <begin position="47"/>
        <end position="69"/>
    </location>
</feature>
<evidence type="ECO:0000256" key="2">
    <source>
        <dbReference type="ARBA" id="ARBA00022448"/>
    </source>
</evidence>
<dbReference type="CDD" id="cd06261">
    <property type="entry name" value="TM_PBP2"/>
    <property type="match status" value="1"/>
</dbReference>
<feature type="transmembrane region" description="Helical" evidence="8">
    <location>
        <begin position="183"/>
        <end position="204"/>
    </location>
</feature>
<dbReference type="PANTHER" id="PTHR43163:SF3">
    <property type="entry name" value="PEPTIDE ABC TRANSPORTER PERMEASE PROTEIN"/>
    <property type="match status" value="1"/>
</dbReference>
<keyword evidence="12" id="KW-1185">Reference proteome</keyword>
<dbReference type="GO" id="GO:0005886">
    <property type="term" value="C:plasma membrane"/>
    <property type="evidence" value="ECO:0007669"/>
    <property type="project" value="UniProtKB-SubCell"/>
</dbReference>
<evidence type="ECO:0000256" key="5">
    <source>
        <dbReference type="ARBA" id="ARBA00022692"/>
    </source>
</evidence>
<dbReference type="InterPro" id="IPR035906">
    <property type="entry name" value="MetI-like_sf"/>
</dbReference>
<feature type="transmembrane region" description="Helical" evidence="8">
    <location>
        <begin position="216"/>
        <end position="235"/>
    </location>
</feature>
<feature type="transmembrane region" description="Helical" evidence="8">
    <location>
        <begin position="141"/>
        <end position="163"/>
    </location>
</feature>
<feature type="domain" description="ABC transmembrane type-1" evidence="10">
    <location>
        <begin position="137"/>
        <end position="342"/>
    </location>
</feature>
<comment type="subcellular location">
    <subcellularLocation>
        <location evidence="1">Cell inner membrane</location>
        <topology evidence="1">Multi-pass membrane protein</topology>
    </subcellularLocation>
    <subcellularLocation>
        <location evidence="8">Cell membrane</location>
        <topology evidence="8">Multi-pass membrane protein</topology>
    </subcellularLocation>
</comment>
<feature type="transmembrane region" description="Helical" evidence="8">
    <location>
        <begin position="328"/>
        <end position="349"/>
    </location>
</feature>
<feature type="region of interest" description="Disordered" evidence="9">
    <location>
        <begin position="1"/>
        <end position="36"/>
    </location>
</feature>
<evidence type="ECO:0000313" key="12">
    <source>
        <dbReference type="Proteomes" id="UP000009010"/>
    </source>
</evidence>
<dbReference type="eggNOG" id="COG0601">
    <property type="taxonomic scope" value="Bacteria"/>
</dbReference>
<evidence type="ECO:0000256" key="6">
    <source>
        <dbReference type="ARBA" id="ARBA00022989"/>
    </source>
</evidence>
<dbReference type="SUPFAM" id="SSF161098">
    <property type="entry name" value="MetI-like"/>
    <property type="match status" value="1"/>
</dbReference>
<evidence type="ECO:0000256" key="1">
    <source>
        <dbReference type="ARBA" id="ARBA00004429"/>
    </source>
</evidence>